<feature type="domain" description="DUF1972" evidence="2">
    <location>
        <begin position="3"/>
        <end position="175"/>
    </location>
</feature>
<dbReference type="AlphaFoldDB" id="W0EYR0"/>
<gene>
    <name evidence="3" type="ORF">NIASO_01435</name>
</gene>
<organism evidence="3 4">
    <name type="scientific">Niabella soli DSM 19437</name>
    <dbReference type="NCBI Taxonomy" id="929713"/>
    <lineage>
        <taxon>Bacteria</taxon>
        <taxon>Pseudomonadati</taxon>
        <taxon>Bacteroidota</taxon>
        <taxon>Chitinophagia</taxon>
        <taxon>Chitinophagales</taxon>
        <taxon>Chitinophagaceae</taxon>
        <taxon>Niabella</taxon>
    </lineage>
</organism>
<evidence type="ECO:0000259" key="2">
    <source>
        <dbReference type="Pfam" id="PF09314"/>
    </source>
</evidence>
<dbReference type="Gene3D" id="3.40.50.2000">
    <property type="entry name" value="Glycogen Phosphorylase B"/>
    <property type="match status" value="2"/>
</dbReference>
<dbReference type="GO" id="GO:0016757">
    <property type="term" value="F:glycosyltransferase activity"/>
    <property type="evidence" value="ECO:0007669"/>
    <property type="project" value="InterPro"/>
</dbReference>
<dbReference type="Pfam" id="PF09314">
    <property type="entry name" value="DUF1972"/>
    <property type="match status" value="1"/>
</dbReference>
<keyword evidence="3" id="KW-0808">Transferase</keyword>
<dbReference type="InterPro" id="IPR015393">
    <property type="entry name" value="DUF1972"/>
</dbReference>
<evidence type="ECO:0000313" key="3">
    <source>
        <dbReference type="EMBL" id="AHF14211.1"/>
    </source>
</evidence>
<dbReference type="Pfam" id="PF00534">
    <property type="entry name" value="Glycos_transf_1"/>
    <property type="match status" value="1"/>
</dbReference>
<feature type="domain" description="Glycosyl transferase family 1" evidence="1">
    <location>
        <begin position="195"/>
        <end position="330"/>
    </location>
</feature>
<accession>W0EYR0</accession>
<evidence type="ECO:0000313" key="4">
    <source>
        <dbReference type="Proteomes" id="UP000003586"/>
    </source>
</evidence>
<dbReference type="Proteomes" id="UP000003586">
    <property type="component" value="Chromosome"/>
</dbReference>
<protein>
    <submittedName>
        <fullName evidence="3">Glycosyl transferase</fullName>
    </submittedName>
</protein>
<dbReference type="KEGG" id="nso:NIASO_01435"/>
<name>W0EYR0_9BACT</name>
<keyword evidence="4" id="KW-1185">Reference proteome</keyword>
<dbReference type="SUPFAM" id="SSF53756">
    <property type="entry name" value="UDP-Glycosyltransferase/glycogen phosphorylase"/>
    <property type="match status" value="1"/>
</dbReference>
<dbReference type="RefSeq" id="WP_008582056.1">
    <property type="nucleotide sequence ID" value="NZ_CP007035.1"/>
</dbReference>
<dbReference type="InterPro" id="IPR001296">
    <property type="entry name" value="Glyco_trans_1"/>
</dbReference>
<sequence length="374" mass="42958">MRIAIIGTRGIPNQYGGFEQFAEYLATGLQQKGFEVTVYNPEFHSFREHFFEGVKIVRKWSPEKQIGASANFIYDYLCLKDAIRKKFDIIYEAGYGTNSISHLFLNFGSSAIVTNMDGLEWKRAKWGPMTRWLTKYFEKLAVKTSHNLIADNTGIQKYLFEQYQANSHMIPYGAEIPEKVDDSLINQYSLQPAGYFLLIARLEPENNVEMIIDGYLRSDKKWPLICVGGMQTKHFKYLNQKIGNEKMVHFVGGIYKKEVLDALRKNALAYFHGHSVGGTNPSLLEAMAAGSFIAAHNNDFNRGVLEANALYFSDSDQVTTIINEVERLRNESFASFSRSNLDIISNKYSWEHIIQQYIDLFNKIYYANSRQNQK</sequence>
<dbReference type="PANTHER" id="PTHR46401:SF8">
    <property type="entry name" value="BLL6006 PROTEIN"/>
    <property type="match status" value="1"/>
</dbReference>
<dbReference type="PANTHER" id="PTHR46401">
    <property type="entry name" value="GLYCOSYLTRANSFERASE WBBK-RELATED"/>
    <property type="match status" value="1"/>
</dbReference>
<dbReference type="OrthoDB" id="9792269at2"/>
<dbReference type="EMBL" id="CP007035">
    <property type="protein sequence ID" value="AHF14211.1"/>
    <property type="molecule type" value="Genomic_DNA"/>
</dbReference>
<dbReference type="STRING" id="929713.NIASO_01435"/>
<reference evidence="3 4" key="1">
    <citation type="submission" date="2013-12" db="EMBL/GenBank/DDBJ databases">
        <authorList>
            <consortium name="DOE Joint Genome Institute"/>
            <person name="Eisen J."/>
            <person name="Huntemann M."/>
            <person name="Han J."/>
            <person name="Chen A."/>
            <person name="Kyrpides N."/>
            <person name="Mavromatis K."/>
            <person name="Markowitz V."/>
            <person name="Palaniappan K."/>
            <person name="Ivanova N."/>
            <person name="Schaumberg A."/>
            <person name="Pati A."/>
            <person name="Liolios K."/>
            <person name="Nordberg H.P."/>
            <person name="Cantor M.N."/>
            <person name="Hua S.X."/>
            <person name="Woyke T."/>
        </authorList>
    </citation>
    <scope>NUCLEOTIDE SEQUENCE [LARGE SCALE GENOMIC DNA]</scope>
    <source>
        <strain evidence="4">DSM 19437</strain>
    </source>
</reference>
<proteinExistence type="predicted"/>
<dbReference type="eggNOG" id="COG0438">
    <property type="taxonomic scope" value="Bacteria"/>
</dbReference>
<dbReference type="HOGENOM" id="CLU_009583_3_0_10"/>
<evidence type="ECO:0000259" key="1">
    <source>
        <dbReference type="Pfam" id="PF00534"/>
    </source>
</evidence>